<dbReference type="Proteomes" id="UP000660675">
    <property type="component" value="Unassembled WGS sequence"/>
</dbReference>
<dbReference type="EMBL" id="BMTF01000028">
    <property type="protein sequence ID" value="GGV94425.1"/>
    <property type="molecule type" value="Genomic_DNA"/>
</dbReference>
<dbReference type="SUPFAM" id="SSF47090">
    <property type="entry name" value="PGBD-like"/>
    <property type="match status" value="1"/>
</dbReference>
<accession>A0ABQ2W7J0</accession>
<feature type="domain" description="Peptidoglycan binding-like" evidence="2">
    <location>
        <begin position="68"/>
        <end position="126"/>
    </location>
</feature>
<organism evidence="3 4">
    <name type="scientific">Streptomyces gelaticus</name>
    <dbReference type="NCBI Taxonomy" id="285446"/>
    <lineage>
        <taxon>Bacteria</taxon>
        <taxon>Bacillati</taxon>
        <taxon>Actinomycetota</taxon>
        <taxon>Actinomycetes</taxon>
        <taxon>Kitasatosporales</taxon>
        <taxon>Streptomycetaceae</taxon>
        <taxon>Streptomyces</taxon>
    </lineage>
</organism>
<dbReference type="PROSITE" id="PS51318">
    <property type="entry name" value="TAT"/>
    <property type="match status" value="1"/>
</dbReference>
<gene>
    <name evidence="3" type="ORF">GCM10015535_59800</name>
</gene>
<dbReference type="Pfam" id="PF01471">
    <property type="entry name" value="PG_binding_1"/>
    <property type="match status" value="1"/>
</dbReference>
<proteinExistence type="predicted"/>
<dbReference type="InterPro" id="IPR002477">
    <property type="entry name" value="Peptidoglycan-bd-like"/>
</dbReference>
<protein>
    <recommendedName>
        <fullName evidence="2">Peptidoglycan binding-like domain-containing protein</fullName>
    </recommendedName>
</protein>
<name>A0ABQ2W7J0_9ACTN</name>
<dbReference type="InterPro" id="IPR006311">
    <property type="entry name" value="TAT_signal"/>
</dbReference>
<reference evidence="4" key="1">
    <citation type="journal article" date="2019" name="Int. J. Syst. Evol. Microbiol.">
        <title>The Global Catalogue of Microorganisms (GCM) 10K type strain sequencing project: providing services to taxonomists for standard genome sequencing and annotation.</title>
        <authorList>
            <consortium name="The Broad Institute Genomics Platform"/>
            <consortium name="The Broad Institute Genome Sequencing Center for Infectious Disease"/>
            <person name="Wu L."/>
            <person name="Ma J."/>
        </authorList>
    </citation>
    <scope>NUCLEOTIDE SEQUENCE [LARGE SCALE GENOMIC DNA]</scope>
    <source>
        <strain evidence="4">JCM 4376</strain>
    </source>
</reference>
<evidence type="ECO:0000313" key="3">
    <source>
        <dbReference type="EMBL" id="GGV94425.1"/>
    </source>
</evidence>
<feature type="signal peptide" evidence="1">
    <location>
        <begin position="1"/>
        <end position="39"/>
    </location>
</feature>
<keyword evidence="4" id="KW-1185">Reference proteome</keyword>
<dbReference type="Gene3D" id="1.10.101.10">
    <property type="entry name" value="PGBD-like superfamily/PGBD"/>
    <property type="match status" value="1"/>
</dbReference>
<comment type="caution">
    <text evidence="3">The sequence shown here is derived from an EMBL/GenBank/DDBJ whole genome shotgun (WGS) entry which is preliminary data.</text>
</comment>
<dbReference type="RefSeq" id="WP_229867335.1">
    <property type="nucleotide sequence ID" value="NZ_BMTF01000028.1"/>
</dbReference>
<evidence type="ECO:0000256" key="1">
    <source>
        <dbReference type="SAM" id="SignalP"/>
    </source>
</evidence>
<evidence type="ECO:0000313" key="4">
    <source>
        <dbReference type="Proteomes" id="UP000660675"/>
    </source>
</evidence>
<evidence type="ECO:0000259" key="2">
    <source>
        <dbReference type="Pfam" id="PF01471"/>
    </source>
</evidence>
<sequence>MIRKMSASRRTTASRASAAAALATVSLAVALASAPGASADESNPVPPPGSSPVCAFYDGDRATSFGERGDRVSQAQCLLANRHYLRWSAVDGTFGPETLVAVQRFQADHPPLLPDGRVTPATWWALWHSGPNQVTPLPFP</sequence>
<feature type="chain" id="PRO_5045473360" description="Peptidoglycan binding-like domain-containing protein" evidence="1">
    <location>
        <begin position="40"/>
        <end position="140"/>
    </location>
</feature>
<dbReference type="InterPro" id="IPR036365">
    <property type="entry name" value="PGBD-like_sf"/>
</dbReference>
<keyword evidence="1" id="KW-0732">Signal</keyword>
<dbReference type="InterPro" id="IPR036366">
    <property type="entry name" value="PGBDSf"/>
</dbReference>